<organism evidence="10 11">
    <name type="scientific">Iphiclides podalirius</name>
    <name type="common">scarce swallowtail</name>
    <dbReference type="NCBI Taxonomy" id="110791"/>
    <lineage>
        <taxon>Eukaryota</taxon>
        <taxon>Metazoa</taxon>
        <taxon>Ecdysozoa</taxon>
        <taxon>Arthropoda</taxon>
        <taxon>Hexapoda</taxon>
        <taxon>Insecta</taxon>
        <taxon>Pterygota</taxon>
        <taxon>Neoptera</taxon>
        <taxon>Endopterygota</taxon>
        <taxon>Lepidoptera</taxon>
        <taxon>Glossata</taxon>
        <taxon>Ditrysia</taxon>
        <taxon>Papilionoidea</taxon>
        <taxon>Papilionidae</taxon>
        <taxon>Papilioninae</taxon>
        <taxon>Iphiclides</taxon>
    </lineage>
</organism>
<evidence type="ECO:0008006" key="12">
    <source>
        <dbReference type="Google" id="ProtNLM"/>
    </source>
</evidence>
<dbReference type="SMART" id="SM00162">
    <property type="entry name" value="SAPA"/>
    <property type="match status" value="2"/>
</dbReference>
<feature type="domain" description="Saposin B-type" evidence="8">
    <location>
        <begin position="575"/>
        <end position="656"/>
    </location>
</feature>
<evidence type="ECO:0000256" key="2">
    <source>
        <dbReference type="ARBA" id="ARBA00022525"/>
    </source>
</evidence>
<dbReference type="Proteomes" id="UP000837857">
    <property type="component" value="Chromosome 9"/>
</dbReference>
<proteinExistence type="predicted"/>
<evidence type="ECO:0000256" key="7">
    <source>
        <dbReference type="SAM" id="SignalP"/>
    </source>
</evidence>
<feature type="domain" description="Saposin B-type" evidence="8">
    <location>
        <begin position="901"/>
        <end position="977"/>
    </location>
</feature>
<dbReference type="SMART" id="SM00741">
    <property type="entry name" value="SapB"/>
    <property type="match status" value="7"/>
</dbReference>
<dbReference type="EMBL" id="OW152821">
    <property type="protein sequence ID" value="CAH2076840.1"/>
    <property type="molecule type" value="Genomic_DNA"/>
</dbReference>
<feature type="signal peptide" evidence="7">
    <location>
        <begin position="1"/>
        <end position="21"/>
    </location>
</feature>
<dbReference type="InterPro" id="IPR008138">
    <property type="entry name" value="SapB_2"/>
</dbReference>
<feature type="non-terminal residue" evidence="10">
    <location>
        <position position="977"/>
    </location>
</feature>
<evidence type="ECO:0000256" key="1">
    <source>
        <dbReference type="ARBA" id="ARBA00004613"/>
    </source>
</evidence>
<reference evidence="10" key="1">
    <citation type="submission" date="2022-03" db="EMBL/GenBank/DDBJ databases">
        <authorList>
            <person name="Martin H S."/>
        </authorList>
    </citation>
    <scope>NUCLEOTIDE SEQUENCE</scope>
</reference>
<accession>A0ABN8J647</accession>
<evidence type="ECO:0000256" key="6">
    <source>
        <dbReference type="ARBA" id="ARBA00023180"/>
    </source>
</evidence>
<keyword evidence="3 7" id="KW-0732">Signal</keyword>
<keyword evidence="4" id="KW-0677">Repeat</keyword>
<feature type="domain" description="Saposin B-type" evidence="8">
    <location>
        <begin position="428"/>
        <end position="508"/>
    </location>
</feature>
<feature type="domain" description="Saposin B-type" evidence="8">
    <location>
        <begin position="812"/>
        <end position="893"/>
    </location>
</feature>
<dbReference type="PANTHER" id="PTHR11480:SF3">
    <property type="entry name" value="BCDNA.GH08312"/>
    <property type="match status" value="1"/>
</dbReference>
<dbReference type="InterPro" id="IPR007856">
    <property type="entry name" value="SapB_1"/>
</dbReference>
<protein>
    <recommendedName>
        <fullName evidence="12">Saposin</fullName>
    </recommendedName>
</protein>
<dbReference type="SUPFAM" id="SSF47862">
    <property type="entry name" value="Saposin"/>
    <property type="match status" value="7"/>
</dbReference>
<name>A0ABN8J647_9NEOP</name>
<evidence type="ECO:0000256" key="3">
    <source>
        <dbReference type="ARBA" id="ARBA00022729"/>
    </source>
</evidence>
<dbReference type="Gene3D" id="1.10.225.10">
    <property type="entry name" value="Saposin-like"/>
    <property type="match status" value="8"/>
</dbReference>
<dbReference type="PROSITE" id="PS51110">
    <property type="entry name" value="SAP_A"/>
    <property type="match status" value="2"/>
</dbReference>
<evidence type="ECO:0000313" key="10">
    <source>
        <dbReference type="EMBL" id="CAH2076840.1"/>
    </source>
</evidence>
<dbReference type="Pfam" id="PF03489">
    <property type="entry name" value="SapB_2"/>
    <property type="match status" value="5"/>
</dbReference>
<dbReference type="InterPro" id="IPR008139">
    <property type="entry name" value="SaposinB_dom"/>
</dbReference>
<evidence type="ECO:0000256" key="4">
    <source>
        <dbReference type="ARBA" id="ARBA00022737"/>
    </source>
</evidence>
<comment type="subcellular location">
    <subcellularLocation>
        <location evidence="1">Secreted</location>
    </subcellularLocation>
</comment>
<evidence type="ECO:0000313" key="11">
    <source>
        <dbReference type="Proteomes" id="UP000837857"/>
    </source>
</evidence>
<feature type="chain" id="PRO_5045470636" description="Saposin" evidence="7">
    <location>
        <begin position="22"/>
        <end position="977"/>
    </location>
</feature>
<dbReference type="InterPro" id="IPR051428">
    <property type="entry name" value="Sphingo_Act-Surfact_Prot"/>
</dbReference>
<evidence type="ECO:0000256" key="5">
    <source>
        <dbReference type="ARBA" id="ARBA00023157"/>
    </source>
</evidence>
<feature type="domain" description="Saposin B-type" evidence="8">
    <location>
        <begin position="211"/>
        <end position="315"/>
    </location>
</feature>
<evidence type="ECO:0000259" key="8">
    <source>
        <dbReference type="PROSITE" id="PS50015"/>
    </source>
</evidence>
<dbReference type="InterPro" id="IPR003119">
    <property type="entry name" value="SAP_A"/>
</dbReference>
<dbReference type="PROSITE" id="PS50015">
    <property type="entry name" value="SAP_B"/>
    <property type="match status" value="7"/>
</dbReference>
<feature type="domain" description="Saposin B-type" evidence="8">
    <location>
        <begin position="329"/>
        <end position="408"/>
    </location>
</feature>
<dbReference type="InterPro" id="IPR011001">
    <property type="entry name" value="Saposin-like"/>
</dbReference>
<feature type="domain" description="Saposin B-type" evidence="8">
    <location>
        <begin position="666"/>
        <end position="747"/>
    </location>
</feature>
<dbReference type="InterPro" id="IPR008373">
    <property type="entry name" value="Saposin"/>
</dbReference>
<gene>
    <name evidence="10" type="ORF">IPOD504_LOCUS17436</name>
</gene>
<dbReference type="Pfam" id="PF05184">
    <property type="entry name" value="SapB_1"/>
    <property type="match status" value="4"/>
</dbReference>
<evidence type="ECO:0000259" key="9">
    <source>
        <dbReference type="PROSITE" id="PS51110"/>
    </source>
</evidence>
<dbReference type="Pfam" id="PF02199">
    <property type="entry name" value="SapA"/>
    <property type="match status" value="2"/>
</dbReference>
<keyword evidence="2" id="KW-0964">Secreted</keyword>
<dbReference type="PANTHER" id="PTHR11480">
    <property type="entry name" value="SAPOSIN-RELATED"/>
    <property type="match status" value="1"/>
</dbReference>
<feature type="domain" description="Saposin A-type" evidence="9">
    <location>
        <begin position="167"/>
        <end position="207"/>
    </location>
</feature>
<keyword evidence="11" id="KW-1185">Reference proteome</keyword>
<dbReference type="PRINTS" id="PR01797">
    <property type="entry name" value="SAPOSIN"/>
</dbReference>
<keyword evidence="5" id="KW-1015">Disulfide bond</keyword>
<feature type="domain" description="Saposin A-type" evidence="9">
    <location>
        <begin position="21"/>
        <end position="61"/>
    </location>
</feature>
<keyword evidence="6" id="KW-0325">Glycoprotein</keyword>
<sequence>MTNLLSVCLFSLLCFSGIVSARQLPKECAKGPSYWCQNLRVAADCGAVGHCIGTVWEKQQQEIRRNDASEKFIRLFRQLKDVKDLINTEYLAARISTACRDTSNQAVTKYCREKTAYLEQYIAALLASNVSAETMCSVVAMCNSDKLDNIMAMHKKKSVTPAKHEGKLLGASPCTWGPSYWCSNFSTGRKCKATHHCFNRVWPRSTFPQDADSICKICTDMVQQARDQLQSNGTQISIEIIIIGTENNHDPSNERRKEELKEVFEGSCKLIPIKLVRKECIMLADDFVPELVETLSSEMNPQAVCSVAGLCNSARIDAMLEDYNKKLEARSGCNNCRRTVGVLRKRFDATTYEDFLVGLLQVCGRMGSLSDSCSMLVFKYYENILAATKKDLTSASVCHLSGQCAQRYHSHDEYDFPEVKVDQLKATDDVPCEFCEQVVNHLRDVLIANTTESEFHRVLIGLCKQTGSFKSECLSLVEQYFEAIYHYLATELKGNEVCAMMGLCGNRTDVPVVALLPPDLAAKRNLQVTARTIGSNITKVARVPVASKQKNVRILGAEPADVLPIERMFVALPQSKTVCSFCEYFLHYLQVELSDANTEEAITNAVNKACDSLPESVNAECKQFVTEYGPAVIALLVQEIDPSSVCPALGLCAQTEEVRRVAINADKSNCPLCLFAVEQLEATLKNNRSEENIRRALHGLCSHLSARLRTECVDFVDAYTEQLVEMLVANMNAQEICVFLKLCEDRVVDPLDVTRRGGDRFHERPRLRADRGNFRGRPMLPKSMLENGDGDIFTNEIPDHTANGRPKKDMKQKTVCVVCEFVMKEIDDQIKDKHNDDEIKRIVHGVCKAMPKTVRDECDQFVDKYSDLIISLLAQELDPSEVCRELKLCDPTGIAAVKAESVLDCAVCETVVMAVKKVLSNDKTDHDIVHVVEKSCALLPAKYSDRCHTLMEIYGDSVIHLIEDLGTKSGRQLSACC</sequence>